<proteinExistence type="predicted"/>
<name>A0A0A9GJD7_ARUDO</name>
<dbReference type="AlphaFoldDB" id="A0A0A9GJD7"/>
<dbReference type="EMBL" id="GBRH01172656">
    <property type="protein sequence ID" value="JAE25240.1"/>
    <property type="molecule type" value="Transcribed_RNA"/>
</dbReference>
<reference evidence="1" key="1">
    <citation type="submission" date="2014-09" db="EMBL/GenBank/DDBJ databases">
        <authorList>
            <person name="Magalhaes I.L.F."/>
            <person name="Oliveira U."/>
            <person name="Santos F.R."/>
            <person name="Vidigal T.H.D.A."/>
            <person name="Brescovit A.D."/>
            <person name="Santos A.J."/>
        </authorList>
    </citation>
    <scope>NUCLEOTIDE SEQUENCE</scope>
    <source>
        <tissue evidence="1">Shoot tissue taken approximately 20 cm above the soil surface</tissue>
    </source>
</reference>
<organism evidence="1">
    <name type="scientific">Arundo donax</name>
    <name type="common">Giant reed</name>
    <name type="synonym">Donax arundinaceus</name>
    <dbReference type="NCBI Taxonomy" id="35708"/>
    <lineage>
        <taxon>Eukaryota</taxon>
        <taxon>Viridiplantae</taxon>
        <taxon>Streptophyta</taxon>
        <taxon>Embryophyta</taxon>
        <taxon>Tracheophyta</taxon>
        <taxon>Spermatophyta</taxon>
        <taxon>Magnoliopsida</taxon>
        <taxon>Liliopsida</taxon>
        <taxon>Poales</taxon>
        <taxon>Poaceae</taxon>
        <taxon>PACMAD clade</taxon>
        <taxon>Arundinoideae</taxon>
        <taxon>Arundineae</taxon>
        <taxon>Arundo</taxon>
    </lineage>
</organism>
<protein>
    <submittedName>
        <fullName evidence="1">Uncharacterized protein</fullName>
    </submittedName>
</protein>
<reference evidence="1" key="2">
    <citation type="journal article" date="2015" name="Data Brief">
        <title>Shoot transcriptome of the giant reed, Arundo donax.</title>
        <authorList>
            <person name="Barrero R.A."/>
            <person name="Guerrero F.D."/>
            <person name="Moolhuijzen P."/>
            <person name="Goolsby J.A."/>
            <person name="Tidwell J."/>
            <person name="Bellgard S.E."/>
            <person name="Bellgard M.I."/>
        </authorList>
    </citation>
    <scope>NUCLEOTIDE SEQUENCE</scope>
    <source>
        <tissue evidence="1">Shoot tissue taken approximately 20 cm above the soil surface</tissue>
    </source>
</reference>
<accession>A0A0A9GJD7</accession>
<evidence type="ECO:0000313" key="1">
    <source>
        <dbReference type="EMBL" id="JAE25240.1"/>
    </source>
</evidence>
<sequence>MKFEVSRAAWKQVCMLVYQSILCF</sequence>